<protein>
    <submittedName>
        <fullName evidence="1">Uncharacterized protein</fullName>
    </submittedName>
</protein>
<evidence type="ECO:0000313" key="2">
    <source>
        <dbReference type="Proteomes" id="UP000199245"/>
    </source>
</evidence>
<dbReference type="AlphaFoldDB" id="A0A1G6ILX2"/>
<name>A0A1G6ILX2_9BRAD</name>
<gene>
    <name evidence="1" type="ORF">SAMN05216337_1001191</name>
</gene>
<accession>A0A1G6ILX2</accession>
<evidence type="ECO:0000313" key="1">
    <source>
        <dbReference type="EMBL" id="SDC07487.1"/>
    </source>
</evidence>
<organism evidence="1 2">
    <name type="scientific">Bradyrhizobium brasilense</name>
    <dbReference type="NCBI Taxonomy" id="1419277"/>
    <lineage>
        <taxon>Bacteria</taxon>
        <taxon>Pseudomonadati</taxon>
        <taxon>Pseudomonadota</taxon>
        <taxon>Alphaproteobacteria</taxon>
        <taxon>Hyphomicrobiales</taxon>
        <taxon>Nitrobacteraceae</taxon>
        <taxon>Bradyrhizobium</taxon>
    </lineage>
</organism>
<dbReference type="RefSeq" id="WP_092077676.1">
    <property type="nucleotide sequence ID" value="NZ_FMZW01000001.1"/>
</dbReference>
<dbReference type="EMBL" id="FMZW01000001">
    <property type="protein sequence ID" value="SDC07487.1"/>
    <property type="molecule type" value="Genomic_DNA"/>
</dbReference>
<sequence length="144" mass="16111">MNIIRLEPHSMAIFYKIDADPGFAIKLCSDATLFDAVNRSIFIGEPEPDQREEVQAAVDELRASGEVTFEDGWISLRVGMAEVTAFLMEQIGEIKLEEHWADKQRFEELKKREEAEGRYELLRQALVDALGDKVAGIAGKANAA</sequence>
<dbReference type="Proteomes" id="UP000199245">
    <property type="component" value="Unassembled WGS sequence"/>
</dbReference>
<proteinExistence type="predicted"/>
<reference evidence="1 2" key="1">
    <citation type="submission" date="2016-10" db="EMBL/GenBank/DDBJ databases">
        <authorList>
            <person name="de Groot N.N."/>
        </authorList>
    </citation>
    <scope>NUCLEOTIDE SEQUENCE [LARGE SCALE GENOMIC DNA]</scope>
    <source>
        <strain evidence="1 2">R5</strain>
    </source>
</reference>